<dbReference type="Proteomes" id="UP001235849">
    <property type="component" value="Unassembled WGS sequence"/>
</dbReference>
<evidence type="ECO:0000313" key="1">
    <source>
        <dbReference type="EMBL" id="MDJ1172565.1"/>
    </source>
</evidence>
<proteinExistence type="predicted"/>
<organism evidence="1 2">
    <name type="scientific">Roseofilum capinflatum BLCC-M114</name>
    <dbReference type="NCBI Taxonomy" id="3022440"/>
    <lineage>
        <taxon>Bacteria</taxon>
        <taxon>Bacillati</taxon>
        <taxon>Cyanobacteriota</taxon>
        <taxon>Cyanophyceae</taxon>
        <taxon>Desertifilales</taxon>
        <taxon>Desertifilaceae</taxon>
        <taxon>Roseofilum</taxon>
        <taxon>Roseofilum capinflatum</taxon>
    </lineage>
</organism>
<protein>
    <submittedName>
        <fullName evidence="1">Uncharacterized protein</fullName>
    </submittedName>
</protein>
<dbReference type="EMBL" id="JAQOSO010000002">
    <property type="protein sequence ID" value="MDJ1172565.1"/>
    <property type="molecule type" value="Genomic_DNA"/>
</dbReference>
<gene>
    <name evidence="1" type="ORF">PMG25_00485</name>
</gene>
<evidence type="ECO:0000313" key="2">
    <source>
        <dbReference type="Proteomes" id="UP001235849"/>
    </source>
</evidence>
<reference evidence="1 2" key="1">
    <citation type="submission" date="2023-01" db="EMBL/GenBank/DDBJ databases">
        <title>Novel diversity within Roseofilum (Cyanobacteria; Desertifilaceae) from marine benthic mats with descriptions of four novel species.</title>
        <authorList>
            <person name="Wang Y."/>
            <person name="Berthold D.E."/>
            <person name="Hu J."/>
            <person name="Lefler F.W."/>
            <person name="Laughinghouse H.D. IV."/>
        </authorList>
    </citation>
    <scope>NUCLEOTIDE SEQUENCE [LARGE SCALE GENOMIC DNA]</scope>
    <source>
        <strain evidence="1 2">BLCC-M114</strain>
    </source>
</reference>
<name>A0ABT7B0C0_9CYAN</name>
<dbReference type="RefSeq" id="WP_283764951.1">
    <property type="nucleotide sequence ID" value="NZ_JAQOSO010000002.1"/>
</dbReference>
<comment type="caution">
    <text evidence="1">The sequence shown here is derived from an EMBL/GenBank/DDBJ whole genome shotgun (WGS) entry which is preliminary data.</text>
</comment>
<sequence>MQANLNSTLVELKQHIEDLPVGDRWALLKWLVELLQQNPLSAEEEKTKINLEAVHHICDRIRNLPVLDSRSTDEIIGYNQFGGLD</sequence>
<accession>A0ABT7B0C0</accession>
<keyword evidence="2" id="KW-1185">Reference proteome</keyword>